<evidence type="ECO:0008006" key="5">
    <source>
        <dbReference type="Google" id="ProtNLM"/>
    </source>
</evidence>
<dbReference type="EMBL" id="JAVRRL010000002">
    <property type="protein sequence ID" value="KAK5118285.1"/>
    <property type="molecule type" value="Genomic_DNA"/>
</dbReference>
<evidence type="ECO:0000313" key="4">
    <source>
        <dbReference type="Proteomes" id="UP001310890"/>
    </source>
</evidence>
<comment type="caution">
    <text evidence="3">The sequence shown here is derived from an EMBL/GenBank/DDBJ whole genome shotgun (WGS) entry which is preliminary data.</text>
</comment>
<evidence type="ECO:0000313" key="3">
    <source>
        <dbReference type="EMBL" id="KAK5118285.1"/>
    </source>
</evidence>
<evidence type="ECO:0000256" key="1">
    <source>
        <dbReference type="SAM" id="MobiDB-lite"/>
    </source>
</evidence>
<feature type="transmembrane region" description="Helical" evidence="2">
    <location>
        <begin position="385"/>
        <end position="404"/>
    </location>
</feature>
<gene>
    <name evidence="3" type="ORF">LTR62_002798</name>
</gene>
<dbReference type="AlphaFoldDB" id="A0AAN7TPT0"/>
<sequence length="436" mass="48649">MAATSTFTYSDTQNSQYLSTSLSSLSRSRSTNSLIVRTYKEATQLYLTKRFKEALETLEPIISAPRSEDGATNGVTAAPVAQSSKGTRTKVWVFYLSLLHAIIELGAEEGKLVFGSGRWRQMAAKARDGTVWDEIVRAGFAGEEGEVDADVVVNLATLLLGHMGSQKLNQQRLESWLTTTSDMGGQHVSFADGTVSPAPQGNAGPKALATRLKILELYALHVLPGNGEWEYAQQFIEMNDTLDEERKEAFMNALLELKEEKDGTAKRERELMEQRETEMKERKEEEERLRLQQDREAEERRKMDEKEKAATTPKSRSNDTAPKPTSNGTTKPPAPSTARTPAKNTRRPAAPPPPATFYRRATSVLGDLQQMVLQASRNMTGNGQLSFALIRFLMFMVAFLVVIARRDVRVRARRLVEEGWGRVRRTVGMGVKVSYL</sequence>
<evidence type="ECO:0000256" key="2">
    <source>
        <dbReference type="SAM" id="Phobius"/>
    </source>
</evidence>
<keyword evidence="2" id="KW-1133">Transmembrane helix</keyword>
<proteinExistence type="predicted"/>
<protein>
    <recommendedName>
        <fullName evidence="5">Peroxin 26</fullName>
    </recommendedName>
</protein>
<reference evidence="3" key="1">
    <citation type="submission" date="2023-08" db="EMBL/GenBank/DDBJ databases">
        <title>Black Yeasts Isolated from many extreme environments.</title>
        <authorList>
            <person name="Coleine C."/>
            <person name="Stajich J.E."/>
            <person name="Selbmann L."/>
        </authorList>
    </citation>
    <scope>NUCLEOTIDE SEQUENCE</scope>
    <source>
        <strain evidence="3">CCFEE 5401</strain>
    </source>
</reference>
<feature type="region of interest" description="Disordered" evidence="1">
    <location>
        <begin position="264"/>
        <end position="357"/>
    </location>
</feature>
<feature type="compositionally biased region" description="Basic and acidic residues" evidence="1">
    <location>
        <begin position="264"/>
        <end position="309"/>
    </location>
</feature>
<keyword evidence="2" id="KW-0812">Transmembrane</keyword>
<keyword evidence="2" id="KW-0472">Membrane</keyword>
<dbReference type="Proteomes" id="UP001310890">
    <property type="component" value="Unassembled WGS sequence"/>
</dbReference>
<feature type="compositionally biased region" description="Polar residues" evidence="1">
    <location>
        <begin position="312"/>
        <end position="330"/>
    </location>
</feature>
<organism evidence="3 4">
    <name type="scientific">Meristemomyces frigidus</name>
    <dbReference type="NCBI Taxonomy" id="1508187"/>
    <lineage>
        <taxon>Eukaryota</taxon>
        <taxon>Fungi</taxon>
        <taxon>Dikarya</taxon>
        <taxon>Ascomycota</taxon>
        <taxon>Pezizomycotina</taxon>
        <taxon>Dothideomycetes</taxon>
        <taxon>Dothideomycetidae</taxon>
        <taxon>Mycosphaerellales</taxon>
        <taxon>Teratosphaeriaceae</taxon>
        <taxon>Meristemomyces</taxon>
    </lineage>
</organism>
<name>A0AAN7TPT0_9PEZI</name>
<accession>A0AAN7TPT0</accession>